<dbReference type="AlphaFoldDB" id="A0A8E0VDN7"/>
<evidence type="ECO:0000256" key="9">
    <source>
        <dbReference type="SAM" id="MobiDB-lite"/>
    </source>
</evidence>
<dbReference type="GO" id="GO:0008017">
    <property type="term" value="F:microtubule binding"/>
    <property type="evidence" value="ECO:0007669"/>
    <property type="project" value="InterPro"/>
</dbReference>
<feature type="region of interest" description="Disordered" evidence="9">
    <location>
        <begin position="65"/>
        <end position="94"/>
    </location>
</feature>
<keyword evidence="8" id="KW-0175">Coiled coil</keyword>
<dbReference type="Gene3D" id="3.40.850.10">
    <property type="entry name" value="Kinesin motor domain"/>
    <property type="match status" value="1"/>
</dbReference>
<reference evidence="11" key="1">
    <citation type="submission" date="2019-05" db="EMBL/GenBank/DDBJ databases">
        <title>Annotation for the trematode Fasciolopsis buski.</title>
        <authorList>
            <person name="Choi Y.-J."/>
        </authorList>
    </citation>
    <scope>NUCLEOTIDE SEQUENCE</scope>
    <source>
        <strain evidence="11">HT</strain>
        <tissue evidence="11">Whole worm</tissue>
    </source>
</reference>
<name>A0A8E0VDN7_9TREM</name>
<dbReference type="GO" id="GO:0072686">
    <property type="term" value="C:mitotic spindle"/>
    <property type="evidence" value="ECO:0007669"/>
    <property type="project" value="TreeGrafter"/>
</dbReference>
<evidence type="ECO:0000256" key="3">
    <source>
        <dbReference type="ARBA" id="ARBA00022741"/>
    </source>
</evidence>
<feature type="domain" description="Kinesin motor" evidence="10">
    <location>
        <begin position="1"/>
        <end position="28"/>
    </location>
</feature>
<sequence>MVANIGPATYNYDETLNTLRYANRAKNIKNKPKINEDPKDALLREYQSEIERLKALLKAKKAGIPRGLGKSGQRNKSRNAGGEDISAEEAGTEDDMEGIEAYMRSEQEKLSAEKAAIMNDQSLVTEEKSRLLDQLKLKEARLQEEQTQTQQLESKLRAMESKLLRGDCSIVEHTRMQEATLAQQRSQMAEQRKREREIVARMREEEGSVANLQEGFSSLKQEVEVNTRRLRKLFDKLQEVKQEINEAQEDGIRERQEHERVQEELTREIKLRMLILENFVPSEERKKLERRAYFDEEAEVWCLRPIICSKGDSATDSDSVSYFGRLDPPLRPALGGRRPICQYARMAAKLGPNPRFRGEQLLTLDLDLPGRTTRDYEPPQLAPQVVAALEAALQDEEDLELDGRFVSST</sequence>
<dbReference type="GO" id="GO:0008574">
    <property type="term" value="F:plus-end-directed microtubule motor activity"/>
    <property type="evidence" value="ECO:0007669"/>
    <property type="project" value="TreeGrafter"/>
</dbReference>
<dbReference type="InterPro" id="IPR047149">
    <property type="entry name" value="KIF11-like"/>
</dbReference>
<dbReference type="EMBL" id="LUCM01009469">
    <property type="protein sequence ID" value="KAA0186944.1"/>
    <property type="molecule type" value="Genomic_DNA"/>
</dbReference>
<dbReference type="GO" id="GO:0005876">
    <property type="term" value="C:spindle microtubule"/>
    <property type="evidence" value="ECO:0007669"/>
    <property type="project" value="TreeGrafter"/>
</dbReference>
<evidence type="ECO:0000256" key="2">
    <source>
        <dbReference type="ARBA" id="ARBA00022490"/>
    </source>
</evidence>
<evidence type="ECO:0000256" key="8">
    <source>
        <dbReference type="SAM" id="Coils"/>
    </source>
</evidence>
<keyword evidence="4" id="KW-0067">ATP-binding</keyword>
<dbReference type="InterPro" id="IPR036961">
    <property type="entry name" value="Kinesin_motor_dom_sf"/>
</dbReference>
<dbReference type="GO" id="GO:0007018">
    <property type="term" value="P:microtubule-based movement"/>
    <property type="evidence" value="ECO:0007669"/>
    <property type="project" value="InterPro"/>
</dbReference>
<dbReference type="PANTHER" id="PTHR47970:SF12">
    <property type="entry name" value="KINESIN FAMILY MEMBER 11"/>
    <property type="match status" value="1"/>
</dbReference>
<dbReference type="InterPro" id="IPR001752">
    <property type="entry name" value="Kinesin_motor_dom"/>
</dbReference>
<dbReference type="Proteomes" id="UP000728185">
    <property type="component" value="Unassembled WGS sequence"/>
</dbReference>
<dbReference type="InterPro" id="IPR027417">
    <property type="entry name" value="P-loop_NTPase"/>
</dbReference>
<evidence type="ECO:0000313" key="11">
    <source>
        <dbReference type="EMBL" id="KAA0186944.1"/>
    </source>
</evidence>
<dbReference type="GO" id="GO:0090307">
    <property type="term" value="P:mitotic spindle assembly"/>
    <property type="evidence" value="ECO:0007669"/>
    <property type="project" value="TreeGrafter"/>
</dbReference>
<feature type="compositionally biased region" description="Acidic residues" evidence="9">
    <location>
        <begin position="85"/>
        <end position="94"/>
    </location>
</feature>
<evidence type="ECO:0000256" key="6">
    <source>
        <dbReference type="ARBA" id="ARBA00023212"/>
    </source>
</evidence>
<dbReference type="PROSITE" id="PS50067">
    <property type="entry name" value="KINESIN_MOTOR_2"/>
    <property type="match status" value="1"/>
</dbReference>
<comment type="caution">
    <text evidence="11">The sequence shown here is derived from an EMBL/GenBank/DDBJ whole genome shotgun (WGS) entry which is preliminary data.</text>
</comment>
<keyword evidence="2" id="KW-0963">Cytoplasm</keyword>
<dbReference type="OrthoDB" id="3176171at2759"/>
<keyword evidence="12" id="KW-1185">Reference proteome</keyword>
<proteinExistence type="inferred from homology"/>
<evidence type="ECO:0000313" key="12">
    <source>
        <dbReference type="Proteomes" id="UP000728185"/>
    </source>
</evidence>
<keyword evidence="5" id="KW-0505">Motor protein</keyword>
<evidence type="ECO:0000256" key="5">
    <source>
        <dbReference type="ARBA" id="ARBA00023175"/>
    </source>
</evidence>
<gene>
    <name evidence="11" type="ORF">FBUS_07054</name>
</gene>
<comment type="similarity">
    <text evidence="7">Belongs to the TRAFAC class myosin-kinesin ATPase superfamily. Kinesin family.</text>
</comment>
<organism evidence="11 12">
    <name type="scientific">Fasciolopsis buskii</name>
    <dbReference type="NCBI Taxonomy" id="27845"/>
    <lineage>
        <taxon>Eukaryota</taxon>
        <taxon>Metazoa</taxon>
        <taxon>Spiralia</taxon>
        <taxon>Lophotrochozoa</taxon>
        <taxon>Platyhelminthes</taxon>
        <taxon>Trematoda</taxon>
        <taxon>Digenea</taxon>
        <taxon>Plagiorchiida</taxon>
        <taxon>Echinostomata</taxon>
        <taxon>Echinostomatoidea</taxon>
        <taxon>Fasciolidae</taxon>
        <taxon>Fasciolopsis</taxon>
    </lineage>
</organism>
<comment type="subcellular location">
    <subcellularLocation>
        <location evidence="1">Cytoplasm</location>
        <location evidence="1">Cytoskeleton</location>
    </subcellularLocation>
</comment>
<evidence type="ECO:0000256" key="4">
    <source>
        <dbReference type="ARBA" id="ARBA00022840"/>
    </source>
</evidence>
<evidence type="ECO:0000259" key="10">
    <source>
        <dbReference type="PROSITE" id="PS50067"/>
    </source>
</evidence>
<keyword evidence="3" id="KW-0547">Nucleotide-binding</keyword>
<protein>
    <submittedName>
        <fullName evidence="11">Kinesin protein</fullName>
    </submittedName>
</protein>
<dbReference type="GO" id="GO:0005524">
    <property type="term" value="F:ATP binding"/>
    <property type="evidence" value="ECO:0007669"/>
    <property type="project" value="UniProtKB-KW"/>
</dbReference>
<feature type="coiled-coil region" evidence="8">
    <location>
        <begin position="125"/>
        <end position="264"/>
    </location>
</feature>
<keyword evidence="6" id="KW-0206">Cytoskeleton</keyword>
<comment type="caution">
    <text evidence="7">Lacks conserved residue(s) required for the propagation of feature annotation.</text>
</comment>
<accession>A0A8E0VDN7</accession>
<dbReference type="SUPFAM" id="SSF52540">
    <property type="entry name" value="P-loop containing nucleoside triphosphate hydrolases"/>
    <property type="match status" value="1"/>
</dbReference>
<evidence type="ECO:0000256" key="7">
    <source>
        <dbReference type="PROSITE-ProRule" id="PRU00283"/>
    </source>
</evidence>
<evidence type="ECO:0000256" key="1">
    <source>
        <dbReference type="ARBA" id="ARBA00004245"/>
    </source>
</evidence>
<dbReference type="GO" id="GO:0051231">
    <property type="term" value="P:spindle elongation"/>
    <property type="evidence" value="ECO:0007669"/>
    <property type="project" value="TreeGrafter"/>
</dbReference>
<dbReference type="PANTHER" id="PTHR47970">
    <property type="entry name" value="KINESIN-LIKE PROTEIN KIF11"/>
    <property type="match status" value="1"/>
</dbReference>